<feature type="domain" description="HTH CENPB-type" evidence="2">
    <location>
        <begin position="58"/>
        <end position="136"/>
    </location>
</feature>
<proteinExistence type="predicted"/>
<protein>
    <submittedName>
        <fullName evidence="3">12156_t:CDS:1</fullName>
    </submittedName>
</protein>
<dbReference type="GO" id="GO:0043565">
    <property type="term" value="F:sequence-specific DNA binding"/>
    <property type="evidence" value="ECO:0007669"/>
    <property type="project" value="InterPro"/>
</dbReference>
<organism evidence="3 4">
    <name type="scientific">Racocetra fulgida</name>
    <dbReference type="NCBI Taxonomy" id="60492"/>
    <lineage>
        <taxon>Eukaryota</taxon>
        <taxon>Fungi</taxon>
        <taxon>Fungi incertae sedis</taxon>
        <taxon>Mucoromycota</taxon>
        <taxon>Glomeromycotina</taxon>
        <taxon>Glomeromycetes</taxon>
        <taxon>Diversisporales</taxon>
        <taxon>Gigasporaceae</taxon>
        <taxon>Racocetra</taxon>
    </lineage>
</organism>
<dbReference type="AlphaFoldDB" id="A0A9N9BMI7"/>
<dbReference type="PANTHER" id="PTHR33215">
    <property type="entry name" value="PROTEIN DISTAL ANTENNA"/>
    <property type="match status" value="1"/>
</dbReference>
<dbReference type="SUPFAM" id="SSF48295">
    <property type="entry name" value="TrpR-like"/>
    <property type="match status" value="1"/>
</dbReference>
<evidence type="ECO:0000313" key="3">
    <source>
        <dbReference type="EMBL" id="CAG8569669.1"/>
    </source>
</evidence>
<dbReference type="Proteomes" id="UP000789396">
    <property type="component" value="Unassembled WGS sequence"/>
</dbReference>
<gene>
    <name evidence="3" type="ORF">RFULGI_LOCUS5400</name>
</gene>
<dbReference type="PANTHER" id="PTHR33215:SF13">
    <property type="entry name" value="PROTEIN DISTAL ANTENNA"/>
    <property type="match status" value="1"/>
</dbReference>
<dbReference type="EMBL" id="CAJVPZ010006120">
    <property type="protein sequence ID" value="CAG8569669.1"/>
    <property type="molecule type" value="Genomic_DNA"/>
</dbReference>
<evidence type="ECO:0000259" key="2">
    <source>
        <dbReference type="PROSITE" id="PS51253"/>
    </source>
</evidence>
<dbReference type="PROSITE" id="PS51253">
    <property type="entry name" value="HTH_CENPB"/>
    <property type="match status" value="1"/>
</dbReference>
<dbReference type="Gene3D" id="1.10.10.60">
    <property type="entry name" value="Homeodomain-like"/>
    <property type="match status" value="2"/>
</dbReference>
<dbReference type="InterPro" id="IPR051839">
    <property type="entry name" value="RD_transcriptional_regulator"/>
</dbReference>
<dbReference type="Pfam" id="PF09607">
    <property type="entry name" value="BrkDBD"/>
    <property type="match status" value="1"/>
</dbReference>
<dbReference type="InterPro" id="IPR018586">
    <property type="entry name" value="Brinker_DNA-bd"/>
</dbReference>
<evidence type="ECO:0000256" key="1">
    <source>
        <dbReference type="ARBA" id="ARBA00023125"/>
    </source>
</evidence>
<evidence type="ECO:0000313" key="4">
    <source>
        <dbReference type="Proteomes" id="UP000789396"/>
    </source>
</evidence>
<dbReference type="OrthoDB" id="2403652at2759"/>
<keyword evidence="4" id="KW-1185">Reference proteome</keyword>
<keyword evidence="1" id="KW-0238">DNA-binding</keyword>
<accession>A0A9N9BMI7</accession>
<dbReference type="InterPro" id="IPR006600">
    <property type="entry name" value="HTH_CenpB_DNA-bd_dom"/>
</dbReference>
<name>A0A9N9BMI7_9GLOM</name>
<sequence>MKEKRKSYSANLKLEAINYAKKTNNHAAAQKFNVDYTQVSRWRKKEEAIKNARKTSHRVGSGSLSLYPLAEELLKEWIMNCCLRGIAVISKDAKCRMTSLLTQEFRLLYPDAVHNFKASDRWLDRFMNRFDFSLRRRTKTSQKLPKDLDEKVTAFHEFINNLQIIIKSFKKCGLSNALDDDEIEYDIVLEDGNKENKEIIATAKTHNAEVTERNHLIGINERELHEFYFYVAEAKIMLMIFKFENVTNAKYCLLCINNYYPCIC</sequence>
<reference evidence="3" key="1">
    <citation type="submission" date="2021-06" db="EMBL/GenBank/DDBJ databases">
        <authorList>
            <person name="Kallberg Y."/>
            <person name="Tangrot J."/>
            <person name="Rosling A."/>
        </authorList>
    </citation>
    <scope>NUCLEOTIDE SEQUENCE</scope>
    <source>
        <strain evidence="3">IN212</strain>
    </source>
</reference>
<dbReference type="InterPro" id="IPR010921">
    <property type="entry name" value="Trp_repressor/repl_initiator"/>
</dbReference>
<comment type="caution">
    <text evidence="3">The sequence shown here is derived from an EMBL/GenBank/DDBJ whole genome shotgun (WGS) entry which is preliminary data.</text>
</comment>